<organism evidence="2 3">
    <name type="scientific">Streptomyces microflavus</name>
    <name type="common">Streptomyces lipmanii</name>
    <dbReference type="NCBI Taxonomy" id="1919"/>
    <lineage>
        <taxon>Bacteria</taxon>
        <taxon>Bacillati</taxon>
        <taxon>Actinomycetota</taxon>
        <taxon>Actinomycetes</taxon>
        <taxon>Kitasatosporales</taxon>
        <taxon>Streptomycetaceae</taxon>
        <taxon>Streptomyces</taxon>
    </lineage>
</organism>
<evidence type="ECO:0000313" key="2">
    <source>
        <dbReference type="EMBL" id="GFN05612.1"/>
    </source>
</evidence>
<gene>
    <name evidence="2" type="ORF">Smic_41680</name>
</gene>
<name>A0A7J0CT47_STRMI</name>
<sequence>MIYRVAMAPSEITRAGILRAIAEHDRLGPEAFRETYGYGAAVTYLLLHEGRQYDSKAIAGVAHLYDFGSALKHYQLSGGLKGAVAWLRREGFTVVEPPKTFQRRVGDVRPARRAGDRRSTARCFSYGQLGRPWRGRRACSRGRRHVTPWRR</sequence>
<dbReference type="Pfam" id="PF26345">
    <property type="entry name" value="ScoMcrA_N"/>
    <property type="match status" value="1"/>
</dbReference>
<evidence type="ECO:0000259" key="1">
    <source>
        <dbReference type="Pfam" id="PF26345"/>
    </source>
</evidence>
<proteinExistence type="predicted"/>
<reference evidence="2 3" key="1">
    <citation type="submission" date="2020-05" db="EMBL/GenBank/DDBJ databases">
        <title>Whole genome shotgun sequence of Streptomyces microflavus NBRC 13062.</title>
        <authorList>
            <person name="Komaki H."/>
            <person name="Tamura T."/>
        </authorList>
    </citation>
    <scope>NUCLEOTIDE SEQUENCE [LARGE SCALE GENOMIC DNA]</scope>
    <source>
        <strain evidence="2 3">NBRC 13062</strain>
    </source>
</reference>
<dbReference type="InterPro" id="IPR058807">
    <property type="entry name" value="ScoMcrA_N"/>
</dbReference>
<protein>
    <recommendedName>
        <fullName evidence="1">ScoMcrA-like N-terminal head domain-containing protein</fullName>
    </recommendedName>
</protein>
<dbReference type="AlphaFoldDB" id="A0A7J0CT47"/>
<feature type="domain" description="ScoMcrA-like N-terminal head" evidence="1">
    <location>
        <begin position="10"/>
        <end position="95"/>
    </location>
</feature>
<evidence type="ECO:0000313" key="3">
    <source>
        <dbReference type="Proteomes" id="UP000498740"/>
    </source>
</evidence>
<dbReference type="Proteomes" id="UP000498740">
    <property type="component" value="Unassembled WGS sequence"/>
</dbReference>
<comment type="caution">
    <text evidence="2">The sequence shown here is derived from an EMBL/GenBank/DDBJ whole genome shotgun (WGS) entry which is preliminary data.</text>
</comment>
<dbReference type="EMBL" id="BLWD01000001">
    <property type="protein sequence ID" value="GFN05612.1"/>
    <property type="molecule type" value="Genomic_DNA"/>
</dbReference>
<accession>A0A7J0CT47</accession>